<evidence type="ECO:0000256" key="1">
    <source>
        <dbReference type="SAM" id="SignalP"/>
    </source>
</evidence>
<dbReference type="EMBL" id="JZDQ02000006">
    <property type="protein sequence ID" value="OIJ27895.1"/>
    <property type="molecule type" value="Genomic_DNA"/>
</dbReference>
<dbReference type="PANTHER" id="PTHR43649">
    <property type="entry name" value="ARABINOSE-BINDING PROTEIN-RELATED"/>
    <property type="match status" value="1"/>
</dbReference>
<dbReference type="SUPFAM" id="SSF53850">
    <property type="entry name" value="Periplasmic binding protein-like II"/>
    <property type="match status" value="1"/>
</dbReference>
<protein>
    <submittedName>
        <fullName evidence="2">Sugar-binding protein</fullName>
    </submittedName>
</protein>
<feature type="signal peptide" evidence="1">
    <location>
        <begin position="1"/>
        <end position="30"/>
    </location>
</feature>
<dbReference type="PANTHER" id="PTHR43649:SF32">
    <property type="entry name" value="SUGAR BINDING SECRETED PROTEIN"/>
    <property type="match status" value="1"/>
</dbReference>
<name>A0A1J4NAA9_9ACTN</name>
<evidence type="ECO:0000313" key="3">
    <source>
        <dbReference type="Proteomes" id="UP000033772"/>
    </source>
</evidence>
<organism evidence="2 3">
    <name type="scientific">Nocardioides luteus</name>
    <dbReference type="NCBI Taxonomy" id="1844"/>
    <lineage>
        <taxon>Bacteria</taxon>
        <taxon>Bacillati</taxon>
        <taxon>Actinomycetota</taxon>
        <taxon>Actinomycetes</taxon>
        <taxon>Propionibacteriales</taxon>
        <taxon>Nocardioidaceae</taxon>
        <taxon>Nocardioides</taxon>
    </lineage>
</organism>
<dbReference type="STRING" id="1844.UG56_006005"/>
<dbReference type="AlphaFoldDB" id="A0A1J4NAA9"/>
<dbReference type="InterPro" id="IPR050490">
    <property type="entry name" value="Bact_solute-bd_prot1"/>
</dbReference>
<proteinExistence type="predicted"/>
<keyword evidence="3" id="KW-1185">Reference proteome</keyword>
<dbReference type="RefSeq" id="WP_045548366.1">
    <property type="nucleotide sequence ID" value="NZ_JZDQ02000006.1"/>
</dbReference>
<feature type="chain" id="PRO_5038719731" evidence="1">
    <location>
        <begin position="31"/>
        <end position="431"/>
    </location>
</feature>
<evidence type="ECO:0000313" key="2">
    <source>
        <dbReference type="EMBL" id="OIJ27895.1"/>
    </source>
</evidence>
<dbReference type="InterPro" id="IPR006059">
    <property type="entry name" value="SBP"/>
</dbReference>
<reference evidence="2" key="1">
    <citation type="submission" date="2016-10" db="EMBL/GenBank/DDBJ databases">
        <title>Draft Genome Sequence of Nocardioides luteus Strain BAFB, an Alkane-Degrading Bacterium Isolated from JP-7 Polluted Soil.</title>
        <authorList>
            <person name="Brown L."/>
            <person name="Ruiz O.N."/>
            <person name="Gunasekera T."/>
        </authorList>
    </citation>
    <scope>NUCLEOTIDE SEQUENCE [LARGE SCALE GENOMIC DNA]</scope>
    <source>
        <strain evidence="2">BAFB</strain>
    </source>
</reference>
<keyword evidence="1" id="KW-0732">Signal</keyword>
<dbReference type="Proteomes" id="UP000033772">
    <property type="component" value="Unassembled WGS sequence"/>
</dbReference>
<sequence>MSNNSKPWHRRPRTALAACAVASLVAGLTACGGGDGDEQSSLGKDDTLTITTFSEFGYDKQIEKWNADPDRPFKIKQTKIAEWDTWKESMTKALQAGTELPDVIAVEGDAMAALVAEGANEQFADISDPELDDRWVEYAYKAGQTTDGKQIGYPTDIGPEAMCYRADLFEKAGLPSDPAGAAALFKDWDTYYKTGEQFTKKLPKTKWYDASGSVAQAMLNQVEFPFQTEDQKVDVENDELKAVYDTVTKYSPTLSTRVVQWGEDWQANFTNDGFATMPCPGWMFANIKSSAPDVKGWRIADAFPGGGGNWGGSFLAVPASGEHTKEAQEVANYLTNAESQVSASKEAGNFPGNLEAQKTLQAENAEDPYFGNAKTTEILTNRAAAVTPGVPFKGDKYSDVLGLFQTAIQRVDEGEDPEKSWTTFVGAVDNL</sequence>
<dbReference type="OrthoDB" id="3226017at2"/>
<comment type="caution">
    <text evidence="2">The sequence shown here is derived from an EMBL/GenBank/DDBJ whole genome shotgun (WGS) entry which is preliminary data.</text>
</comment>
<dbReference type="Gene3D" id="3.40.190.10">
    <property type="entry name" value="Periplasmic binding protein-like II"/>
    <property type="match status" value="1"/>
</dbReference>
<accession>A0A1J4NAA9</accession>
<gene>
    <name evidence="2" type="ORF">UG56_006005</name>
</gene>
<dbReference type="Pfam" id="PF01547">
    <property type="entry name" value="SBP_bac_1"/>
    <property type="match status" value="1"/>
</dbReference>
<dbReference type="PROSITE" id="PS51257">
    <property type="entry name" value="PROKAR_LIPOPROTEIN"/>
    <property type="match status" value="1"/>
</dbReference>